<dbReference type="InterPro" id="IPR007197">
    <property type="entry name" value="rSAM"/>
</dbReference>
<protein>
    <submittedName>
        <fullName evidence="7">Putative radical SAM superfamily protein</fullName>
    </submittedName>
</protein>
<evidence type="ECO:0000256" key="4">
    <source>
        <dbReference type="ARBA" id="ARBA00023004"/>
    </source>
</evidence>
<dbReference type="PANTHER" id="PTHR43409">
    <property type="entry name" value="ANAEROBIC MAGNESIUM-PROTOPORPHYRIN IX MONOMETHYL ESTER CYCLASE-RELATED"/>
    <property type="match status" value="1"/>
</dbReference>
<evidence type="ECO:0000256" key="5">
    <source>
        <dbReference type="ARBA" id="ARBA00023014"/>
    </source>
</evidence>
<dbReference type="SUPFAM" id="SSF102114">
    <property type="entry name" value="Radical SAM enzymes"/>
    <property type="match status" value="1"/>
</dbReference>
<name>A0A6M3L6T6_9ZZZZ</name>
<dbReference type="EMBL" id="MT142828">
    <property type="protein sequence ID" value="QJA89184.1"/>
    <property type="molecule type" value="Genomic_DNA"/>
</dbReference>
<comment type="cofactor">
    <cofactor evidence="1">
        <name>[4Fe-4S] cluster</name>
        <dbReference type="ChEBI" id="CHEBI:49883"/>
    </cofactor>
</comment>
<keyword evidence="3" id="KW-0479">Metal-binding</keyword>
<dbReference type="CDD" id="cd01335">
    <property type="entry name" value="Radical_SAM"/>
    <property type="match status" value="1"/>
</dbReference>
<dbReference type="SFLD" id="SFLDS00029">
    <property type="entry name" value="Radical_SAM"/>
    <property type="match status" value="1"/>
</dbReference>
<dbReference type="InterPro" id="IPR006638">
    <property type="entry name" value="Elp3/MiaA/NifB-like_rSAM"/>
</dbReference>
<evidence type="ECO:0000256" key="2">
    <source>
        <dbReference type="ARBA" id="ARBA00022691"/>
    </source>
</evidence>
<dbReference type="SMART" id="SM00729">
    <property type="entry name" value="Elp3"/>
    <property type="match status" value="1"/>
</dbReference>
<dbReference type="AlphaFoldDB" id="A0A6M3L6T6"/>
<dbReference type="PROSITE" id="PS51918">
    <property type="entry name" value="RADICAL_SAM"/>
    <property type="match status" value="1"/>
</dbReference>
<dbReference type="InterPro" id="IPR058240">
    <property type="entry name" value="rSAM_sf"/>
</dbReference>
<dbReference type="GO" id="GO:0051536">
    <property type="term" value="F:iron-sulfur cluster binding"/>
    <property type="evidence" value="ECO:0007669"/>
    <property type="project" value="UniProtKB-KW"/>
</dbReference>
<keyword evidence="2" id="KW-0949">S-adenosyl-L-methionine</keyword>
<accession>A0A6M3L6T6</accession>
<reference evidence="7" key="1">
    <citation type="submission" date="2020-03" db="EMBL/GenBank/DDBJ databases">
        <title>The deep terrestrial virosphere.</title>
        <authorList>
            <person name="Holmfeldt K."/>
            <person name="Nilsson E."/>
            <person name="Simone D."/>
            <person name="Lopez-Fernandez M."/>
            <person name="Wu X."/>
            <person name="de Brujin I."/>
            <person name="Lundin D."/>
            <person name="Andersson A."/>
            <person name="Bertilsson S."/>
            <person name="Dopson M."/>
        </authorList>
    </citation>
    <scope>NUCLEOTIDE SEQUENCE</scope>
    <source>
        <strain evidence="7">MM415B02592</strain>
    </source>
</reference>
<proteinExistence type="predicted"/>
<organism evidence="7">
    <name type="scientific">viral metagenome</name>
    <dbReference type="NCBI Taxonomy" id="1070528"/>
    <lineage>
        <taxon>unclassified sequences</taxon>
        <taxon>metagenomes</taxon>
        <taxon>organismal metagenomes</taxon>
    </lineage>
</organism>
<dbReference type="PANTHER" id="PTHR43409:SF16">
    <property type="entry name" value="SLR0320 PROTEIN"/>
    <property type="match status" value="1"/>
</dbReference>
<evidence type="ECO:0000313" key="7">
    <source>
        <dbReference type="EMBL" id="QJA89184.1"/>
    </source>
</evidence>
<evidence type="ECO:0000256" key="1">
    <source>
        <dbReference type="ARBA" id="ARBA00001966"/>
    </source>
</evidence>
<dbReference type="GO" id="GO:0046872">
    <property type="term" value="F:metal ion binding"/>
    <property type="evidence" value="ECO:0007669"/>
    <property type="project" value="UniProtKB-KW"/>
</dbReference>
<evidence type="ECO:0000256" key="3">
    <source>
        <dbReference type="ARBA" id="ARBA00022723"/>
    </source>
</evidence>
<keyword evidence="5" id="KW-0411">Iron-sulfur</keyword>
<keyword evidence="4" id="KW-0408">Iron</keyword>
<dbReference type="GO" id="GO:0005829">
    <property type="term" value="C:cytosol"/>
    <property type="evidence" value="ECO:0007669"/>
    <property type="project" value="TreeGrafter"/>
</dbReference>
<evidence type="ECO:0000259" key="6">
    <source>
        <dbReference type="PROSITE" id="PS51918"/>
    </source>
</evidence>
<dbReference type="Gene3D" id="3.20.20.70">
    <property type="entry name" value="Aldolase class I"/>
    <property type="match status" value="1"/>
</dbReference>
<sequence length="384" mass="43925">MTILINPKSSNPFNEFKAIEPPIWCAMLAQEGDTIIDNEVSPIGEIADNDETLIVVMGNNPSVSSTPKMPEAYELMKELPNAKITGLHPMATGEATCDIPPPSELVKIKRAKWELLDMSKYRAHNWHCLHDLDNRYNYASLYTSFGCPFDCNFCNIHTIYKGRKVYYRNPQDVIDEIGLLVREYGIRNLKICDELFTLNHEHVTAICSGIKDYNLNIWAYARVGTTDIALLETMKRAGINWLAYGFESGNEDIRSGVSKHYGNVWQEVLMARAAGINIMGNFMFGLPNDTTSTMRDTFLLSQELNCDWVNFYCAMPYPGSKLYKGEVTDWERYNQYGDTAVPKEVKSFRDWAFMEYFSNPAYLRMIKDKFGDKAVEHINHMVGR</sequence>
<dbReference type="SFLD" id="SFLDG01082">
    <property type="entry name" value="B12-binding_domain_containing"/>
    <property type="match status" value="1"/>
</dbReference>
<dbReference type="InterPro" id="IPR013785">
    <property type="entry name" value="Aldolase_TIM"/>
</dbReference>
<gene>
    <name evidence="7" type="ORF">MM415B02592_0007</name>
</gene>
<dbReference type="GO" id="GO:0003824">
    <property type="term" value="F:catalytic activity"/>
    <property type="evidence" value="ECO:0007669"/>
    <property type="project" value="InterPro"/>
</dbReference>
<feature type="domain" description="Radical SAM core" evidence="6">
    <location>
        <begin position="133"/>
        <end position="349"/>
    </location>
</feature>
<dbReference type="Pfam" id="PF04055">
    <property type="entry name" value="Radical_SAM"/>
    <property type="match status" value="1"/>
</dbReference>
<dbReference type="InterPro" id="IPR051198">
    <property type="entry name" value="BchE-like"/>
</dbReference>